<protein>
    <submittedName>
        <fullName evidence="1">Nitrous oxide-stimulated promoter</fullName>
    </submittedName>
</protein>
<dbReference type="Pfam" id="PF11756">
    <property type="entry name" value="YgbA_NO"/>
    <property type="match status" value="1"/>
</dbReference>
<gene>
    <name evidence="1" type="ORF">SAMN05216366_1105</name>
</gene>
<dbReference type="AlphaFoldDB" id="A0A1H0QXX8"/>
<proteinExistence type="predicted"/>
<dbReference type="RefSeq" id="WP_014423648.1">
    <property type="nucleotide sequence ID" value="NZ_FNJQ01000010.1"/>
</dbReference>
<dbReference type="Proteomes" id="UP000182412">
    <property type="component" value="Unassembled WGS sequence"/>
</dbReference>
<dbReference type="EMBL" id="FNJQ01000010">
    <property type="protein sequence ID" value="SDP22132.1"/>
    <property type="molecule type" value="Genomic_DNA"/>
</dbReference>
<dbReference type="OMA" id="GITKPIC"/>
<reference evidence="1 2" key="1">
    <citation type="submission" date="2016-10" db="EMBL/GenBank/DDBJ databases">
        <authorList>
            <person name="de Groot N.N."/>
        </authorList>
    </citation>
    <scope>NUCLEOTIDE SEQUENCE [LARGE SCALE GENOMIC DNA]</scope>
    <source>
        <strain evidence="1 2">S137</strain>
    </source>
</reference>
<accession>A0A1H0QXX8</accession>
<name>A0A1H0QXX8_SELRU</name>
<evidence type="ECO:0000313" key="1">
    <source>
        <dbReference type="EMBL" id="SDP22132.1"/>
    </source>
</evidence>
<dbReference type="OrthoDB" id="1665809at2"/>
<sequence>MSIFSRFLPKRKPVEIKNNIPKEKENIKKTFGIYCHGHHDTKGDKLCPKCTALLATVMTKMNRCPYGITKPICDRCDRAAMCFGAKQAQEFMTIMNGTQKRMFLSHPMMAIKHKLASMGVDYAKYQQAKKIDDKVKAKEEAAKKRAKERKEKK</sequence>
<dbReference type="InterPro" id="IPR020483">
    <property type="entry name" value="Uncharacterised_YgbA"/>
</dbReference>
<evidence type="ECO:0000313" key="2">
    <source>
        <dbReference type="Proteomes" id="UP000182412"/>
    </source>
</evidence>
<organism evidence="1 2">
    <name type="scientific">Selenomonas ruminantium</name>
    <dbReference type="NCBI Taxonomy" id="971"/>
    <lineage>
        <taxon>Bacteria</taxon>
        <taxon>Bacillati</taxon>
        <taxon>Bacillota</taxon>
        <taxon>Negativicutes</taxon>
        <taxon>Selenomonadales</taxon>
        <taxon>Selenomonadaceae</taxon>
        <taxon>Selenomonas</taxon>
    </lineage>
</organism>